<dbReference type="InterPro" id="IPR036866">
    <property type="entry name" value="RibonucZ/Hydroxyglut_hydro"/>
</dbReference>
<comment type="subcellular location">
    <subcellularLocation>
        <location evidence="1">Cytoplasm</location>
        <location evidence="1">Cytosol</location>
    </subcellularLocation>
</comment>
<evidence type="ECO:0000256" key="2">
    <source>
        <dbReference type="ARBA" id="ARBA00011738"/>
    </source>
</evidence>
<organism evidence="9">
    <name type="scientific">Schistosoma haematobium</name>
    <name type="common">Blood fluke</name>
    <dbReference type="NCBI Taxonomy" id="6185"/>
    <lineage>
        <taxon>Eukaryota</taxon>
        <taxon>Metazoa</taxon>
        <taxon>Spiralia</taxon>
        <taxon>Lophotrochozoa</taxon>
        <taxon>Platyhelminthes</taxon>
        <taxon>Trematoda</taxon>
        <taxon>Digenea</taxon>
        <taxon>Strigeidida</taxon>
        <taxon>Schistosomatoidea</taxon>
        <taxon>Schistosomatidae</taxon>
        <taxon>Schistosoma</taxon>
    </lineage>
</organism>
<reference evidence="8" key="4">
    <citation type="journal article" date="2022" name="PLoS Pathog.">
        <title>Chromosome-level genome of Schistosoma haematobium underpins genome-wide explorations of molecular variation.</title>
        <authorList>
            <person name="Stroehlein A.J."/>
            <person name="Korhonen P.K."/>
            <person name="Lee V.V."/>
            <person name="Ralph S.A."/>
            <person name="Mentink-Kane M."/>
            <person name="You H."/>
            <person name="McManus D.P."/>
            <person name="Tchuente L.T."/>
            <person name="Stothard J.R."/>
            <person name="Kaur P."/>
            <person name="Dudchenko O."/>
            <person name="Aiden E.L."/>
            <person name="Yang B."/>
            <person name="Yang H."/>
            <person name="Emery A.M."/>
            <person name="Webster B.L."/>
            <person name="Brindley P.J."/>
            <person name="Rollinson D."/>
            <person name="Chang B.C.H."/>
            <person name="Gasser R.B."/>
            <person name="Young N.D."/>
        </authorList>
    </citation>
    <scope>NUCLEOTIDE SEQUENCE</scope>
</reference>
<dbReference type="GO" id="GO:0005829">
    <property type="term" value="C:cytosol"/>
    <property type="evidence" value="ECO:0007669"/>
    <property type="project" value="UniProtKB-SubCell"/>
</dbReference>
<comment type="function">
    <text evidence="6">Endoribonuclease that catalyzes the hydrolysis of histone-coding pre-mRNA 3'-end. Involved in histone pre-mRNA processing during the S-phase of the cell cycle, which is required for entering/progressing through S-phase. Cleaves histone pre-mRNA at a major and a minor cleavage site after the 5'-ACCCA-3' and the 5'-ACCCACA-3' sequence, respectively, and located downstream of the stem-loop. May require the presence of the HDE element located at the histone pre-RNA 3'-end to avoid non-specific cleavage.</text>
</comment>
<dbReference type="PANTHER" id="PTHR23200:SF48">
    <property type="entry name" value="METALLO-BETA-LACTAMASE DOMAIN-CONTAINING PROTEIN 1"/>
    <property type="match status" value="1"/>
</dbReference>
<gene>
    <name evidence="8" type="primary">MBLAC1_1</name>
    <name evidence="8" type="ORF">MS3_00002684</name>
    <name evidence="9" type="ORF">MS3_09599</name>
</gene>
<comment type="catalytic activity">
    <reaction evidence="5">
        <text>a ribonucleotidyl-ribonucleotide-RNA + H2O = a 3'-end ribonucleotide-RNA + a 5'-end 5'-phospho-ribonucleoside-RNA + H(+)</text>
        <dbReference type="Rhea" id="RHEA:68096"/>
        <dbReference type="Rhea" id="RHEA-COMP:15179"/>
        <dbReference type="Rhea" id="RHEA-COMP:17355"/>
        <dbReference type="Rhea" id="RHEA-COMP:17428"/>
        <dbReference type="ChEBI" id="CHEBI:15377"/>
        <dbReference type="ChEBI" id="CHEBI:15378"/>
        <dbReference type="ChEBI" id="CHEBI:74896"/>
        <dbReference type="ChEBI" id="CHEBI:138282"/>
        <dbReference type="ChEBI" id="CHEBI:173118"/>
    </reaction>
    <physiologicalReaction direction="left-to-right" evidence="5">
        <dbReference type="Rhea" id="RHEA:68097"/>
    </physiologicalReaction>
</comment>
<evidence type="ECO:0000256" key="6">
    <source>
        <dbReference type="ARBA" id="ARBA00045869"/>
    </source>
</evidence>
<dbReference type="STRING" id="6185.A0A095CEB0"/>
<dbReference type="Pfam" id="PF00753">
    <property type="entry name" value="Lactamase_B"/>
    <property type="match status" value="1"/>
</dbReference>
<dbReference type="AlphaFoldDB" id="A0A095CEB0"/>
<dbReference type="EMBL" id="KL251716">
    <property type="protein sequence ID" value="KGB41098.1"/>
    <property type="molecule type" value="Genomic_DNA"/>
</dbReference>
<comment type="subunit">
    <text evidence="2">Homodimer.</text>
</comment>
<feature type="domain" description="Metallo-beta-lactamase" evidence="7">
    <location>
        <begin position="24"/>
        <end position="188"/>
    </location>
</feature>
<dbReference type="Proteomes" id="UP000471633">
    <property type="component" value="Unassembled WGS sequence"/>
</dbReference>
<dbReference type="Gene3D" id="3.60.15.10">
    <property type="entry name" value="Ribonuclease Z/Hydroxyacylglutathione hydrolase-like"/>
    <property type="match status" value="1"/>
</dbReference>
<dbReference type="GeneID" id="24596768"/>
<protein>
    <recommendedName>
        <fullName evidence="3">Metallo-beta-lactamase domain-containing protein 1</fullName>
    </recommendedName>
    <alternativeName>
        <fullName evidence="4">Endoribonuclease MBLAC1</fullName>
    </alternativeName>
</protein>
<reference evidence="9" key="1">
    <citation type="journal article" date="2012" name="Nat. Genet.">
        <title>Whole-genome sequence of Schistosoma haematobium.</title>
        <authorList>
            <person name="Young N.D."/>
            <person name="Jex A.R."/>
            <person name="Li B."/>
            <person name="Liu S."/>
            <person name="Yang L."/>
            <person name="Xiong Z."/>
            <person name="Li Y."/>
            <person name="Cantacessi C."/>
            <person name="Hall R.S."/>
            <person name="Xu X."/>
            <person name="Chen F."/>
            <person name="Wu X."/>
            <person name="Zerlotini A."/>
            <person name="Oliveira G."/>
            <person name="Hofmann A."/>
            <person name="Zhang G."/>
            <person name="Fang X."/>
            <person name="Kang Y."/>
            <person name="Campbell B.E."/>
            <person name="Loukas A."/>
            <person name="Ranganathan S."/>
            <person name="Rollinson D."/>
            <person name="Rinaldi G."/>
            <person name="Brindley P.J."/>
            <person name="Yang H."/>
            <person name="Wang J."/>
            <person name="Wang J."/>
            <person name="Gasser R.B."/>
        </authorList>
    </citation>
    <scope>NUCLEOTIDE SEQUENCE [LARGE SCALE GENOMIC DNA]</scope>
</reference>
<proteinExistence type="predicted"/>
<dbReference type="InterPro" id="IPR039344">
    <property type="entry name" value="MBLAC1"/>
</dbReference>
<evidence type="ECO:0000256" key="4">
    <source>
        <dbReference type="ARBA" id="ARBA00032988"/>
    </source>
</evidence>
<dbReference type="InterPro" id="IPR001279">
    <property type="entry name" value="Metallo-B-lactamas"/>
</dbReference>
<evidence type="ECO:0000313" key="8">
    <source>
        <dbReference type="EMBL" id="KAH9589718.1"/>
    </source>
</evidence>
<evidence type="ECO:0000259" key="7">
    <source>
        <dbReference type="SMART" id="SM00849"/>
    </source>
</evidence>
<dbReference type="SMART" id="SM00849">
    <property type="entry name" value="Lactamase_B"/>
    <property type="match status" value="1"/>
</dbReference>
<dbReference type="KEGG" id="shx:MS3_00002684"/>
<evidence type="ECO:0000313" key="10">
    <source>
        <dbReference type="Proteomes" id="UP000471633"/>
    </source>
</evidence>
<accession>A0A095CEB0</accession>
<evidence type="ECO:0000256" key="1">
    <source>
        <dbReference type="ARBA" id="ARBA00004514"/>
    </source>
</evidence>
<dbReference type="CTD" id="24596768"/>
<dbReference type="EMBL" id="AMPZ03000002">
    <property type="protein sequence ID" value="KAH9589718.1"/>
    <property type="molecule type" value="Genomic_DNA"/>
</dbReference>
<dbReference type="CDD" id="cd07711">
    <property type="entry name" value="MBLAC1-like_MBL-fold"/>
    <property type="match status" value="1"/>
</dbReference>
<evidence type="ECO:0000256" key="5">
    <source>
        <dbReference type="ARBA" id="ARBA00044690"/>
    </source>
</evidence>
<dbReference type="OrthoDB" id="10250730at2759"/>
<reference evidence="8" key="2">
    <citation type="journal article" date="2019" name="Gigascience">
        <title>High-quality Schistosoma haematobium genome achieved by single-molecule and long-range sequencing.</title>
        <authorList>
            <person name="Stroehlein A.J."/>
            <person name="Korhonen P.K."/>
            <person name="Chong T.M."/>
            <person name="Lim Y.L."/>
            <person name="Chan K.G."/>
            <person name="Webster B."/>
            <person name="Rollinson D."/>
            <person name="Brindley P.J."/>
            <person name="Gasser R.B."/>
            <person name="Young N.D."/>
        </authorList>
    </citation>
    <scope>NUCLEOTIDE SEQUENCE</scope>
</reference>
<dbReference type="SUPFAM" id="SSF56281">
    <property type="entry name" value="Metallo-hydrolase/oxidoreductase"/>
    <property type="match status" value="1"/>
</dbReference>
<name>A0A095CEB0_SCHHA</name>
<reference evidence="8" key="3">
    <citation type="submission" date="2021-06" db="EMBL/GenBank/DDBJ databases">
        <title>Chromosome-level genome assembly for S. haematobium.</title>
        <authorList>
            <person name="Stroehlein A.J."/>
        </authorList>
    </citation>
    <scope>NUCLEOTIDE SEQUENCE</scope>
</reference>
<dbReference type="RefSeq" id="XP_051070269.1">
    <property type="nucleotide sequence ID" value="XM_051210294.1"/>
</dbReference>
<sequence>MKYSIDFIRIGWTRRISDHYFSSACTISLLRGPKLILVDPGSPWDSQWLLSQLSSRGVNPYDIDFVVCTHDHVDHIGSLHIFPNSTRIVGENFEVQGLKDCFSILKTPYEIDSLIHIISTPGHTLSDISVIVEDIDQFGRVAIVGDLFECEQDIIDPSLWHSSSNDVSIQQKNREFIIDNFDYIVPGHGPAFKATKRWQN</sequence>
<dbReference type="PANTHER" id="PTHR23200">
    <property type="entry name" value="METALLO-BETA-LACTAMASE DOMAIN-CONTAINING PROTEIN 1"/>
    <property type="match status" value="1"/>
</dbReference>
<evidence type="ECO:0000313" key="9">
    <source>
        <dbReference type="EMBL" id="KGB41098.1"/>
    </source>
</evidence>
<keyword evidence="10" id="KW-1185">Reference proteome</keyword>
<evidence type="ECO:0000256" key="3">
    <source>
        <dbReference type="ARBA" id="ARBA00014856"/>
    </source>
</evidence>